<dbReference type="Pfam" id="PF03522">
    <property type="entry name" value="SLC12"/>
    <property type="match status" value="1"/>
</dbReference>
<dbReference type="GO" id="GO:0055075">
    <property type="term" value="P:potassium ion homeostasis"/>
    <property type="evidence" value="ECO:0007669"/>
    <property type="project" value="TreeGrafter"/>
</dbReference>
<evidence type="ECO:0000256" key="8">
    <source>
        <dbReference type="SAM" id="MobiDB-lite"/>
    </source>
</evidence>
<keyword evidence="13" id="KW-1185">Reference proteome</keyword>
<feature type="transmembrane region" description="Helical" evidence="9">
    <location>
        <begin position="49"/>
        <end position="74"/>
    </location>
</feature>
<reference evidence="12 13" key="1">
    <citation type="submission" date="2020-06" db="EMBL/GenBank/DDBJ databases">
        <authorList>
            <consortium name="Wellcome Sanger Institute Data Sharing"/>
        </authorList>
    </citation>
    <scope>NUCLEOTIDE SEQUENCE [LARGE SCALE GENOMIC DNA]</scope>
</reference>
<feature type="domain" description="SLC12A transporter C-terminal" evidence="11">
    <location>
        <begin position="560"/>
        <end position="647"/>
    </location>
</feature>
<evidence type="ECO:0000256" key="9">
    <source>
        <dbReference type="SAM" id="Phobius"/>
    </source>
</evidence>
<name>A0AAY4DAX2_9TELE</name>
<comment type="subcellular location">
    <subcellularLocation>
        <location evidence="1">Membrane</location>
        <topology evidence="1">Multi-pass membrane protein</topology>
    </subcellularLocation>
</comment>
<dbReference type="GeneTree" id="ENSGT00940000164152"/>
<feature type="transmembrane region" description="Helical" evidence="9">
    <location>
        <begin position="86"/>
        <end position="111"/>
    </location>
</feature>
<evidence type="ECO:0000259" key="10">
    <source>
        <dbReference type="Pfam" id="PF00324"/>
    </source>
</evidence>
<dbReference type="GO" id="GO:0016020">
    <property type="term" value="C:membrane"/>
    <property type="evidence" value="ECO:0007669"/>
    <property type="project" value="UniProtKB-SubCell"/>
</dbReference>
<feature type="transmembrane region" description="Helical" evidence="9">
    <location>
        <begin position="179"/>
        <end position="201"/>
    </location>
</feature>
<feature type="transmembrane region" description="Helical" evidence="9">
    <location>
        <begin position="318"/>
        <end position="341"/>
    </location>
</feature>
<keyword evidence="5 9" id="KW-0812">Transmembrane</keyword>
<dbReference type="PANTHER" id="PTHR11827:SF96">
    <property type="entry name" value="SOLUTE CARRIER FAMILY 12 MEMBER 9"/>
    <property type="match status" value="1"/>
</dbReference>
<dbReference type="AlphaFoldDB" id="A0AAY4DAX2"/>
<dbReference type="FunFam" id="1.20.1740.10:FF:000013">
    <property type="entry name" value="Solute carrier family 12 member"/>
    <property type="match status" value="1"/>
</dbReference>
<comment type="similarity">
    <text evidence="2">Belongs to the SLC12A transporter family.</text>
</comment>
<dbReference type="InterPro" id="IPR004841">
    <property type="entry name" value="AA-permease/SLC12A_dom"/>
</dbReference>
<feature type="transmembrane region" description="Helical" evidence="9">
    <location>
        <begin position="361"/>
        <end position="386"/>
    </location>
</feature>
<dbReference type="GO" id="GO:0015379">
    <property type="term" value="F:potassium:chloride symporter activity"/>
    <property type="evidence" value="ECO:0007669"/>
    <property type="project" value="TreeGrafter"/>
</dbReference>
<keyword evidence="7 9" id="KW-0472">Membrane</keyword>
<dbReference type="GO" id="GO:0055064">
    <property type="term" value="P:chloride ion homeostasis"/>
    <property type="evidence" value="ECO:0007669"/>
    <property type="project" value="TreeGrafter"/>
</dbReference>
<keyword evidence="6 9" id="KW-1133">Transmembrane helix</keyword>
<dbReference type="InterPro" id="IPR004842">
    <property type="entry name" value="SLC12A_fam"/>
</dbReference>
<evidence type="ECO:0000313" key="13">
    <source>
        <dbReference type="Proteomes" id="UP000694580"/>
    </source>
</evidence>
<dbReference type="Gene3D" id="1.20.1740.10">
    <property type="entry name" value="Amino acid/polyamine transporter I"/>
    <property type="match status" value="1"/>
</dbReference>
<dbReference type="InterPro" id="IPR018491">
    <property type="entry name" value="SLC12_C"/>
</dbReference>
<evidence type="ECO:0000313" key="12">
    <source>
        <dbReference type="Ensembl" id="ENSDCDP00010042735.1"/>
    </source>
</evidence>
<dbReference type="GO" id="GO:0006884">
    <property type="term" value="P:cell volume homeostasis"/>
    <property type="evidence" value="ECO:0007669"/>
    <property type="project" value="TreeGrafter"/>
</dbReference>
<feature type="transmembrane region" description="Helical" evidence="9">
    <location>
        <begin position="495"/>
        <end position="517"/>
    </location>
</feature>
<feature type="transmembrane region" description="Helical" evidence="9">
    <location>
        <begin position="407"/>
        <end position="424"/>
    </location>
</feature>
<gene>
    <name evidence="12" type="primary">zgc:153039</name>
</gene>
<feature type="transmembrane region" description="Helical" evidence="9">
    <location>
        <begin position="430"/>
        <end position="455"/>
    </location>
</feature>
<dbReference type="PANTHER" id="PTHR11827">
    <property type="entry name" value="SOLUTE CARRIER FAMILY 12, CATION COTRANSPORTERS"/>
    <property type="match status" value="1"/>
</dbReference>
<feature type="transmembrane region" description="Helical" evidence="9">
    <location>
        <begin position="132"/>
        <end position="159"/>
    </location>
</feature>
<reference evidence="12" key="2">
    <citation type="submission" date="2025-08" db="UniProtKB">
        <authorList>
            <consortium name="Ensembl"/>
        </authorList>
    </citation>
    <scope>IDENTIFICATION</scope>
</reference>
<evidence type="ECO:0000256" key="4">
    <source>
        <dbReference type="ARBA" id="ARBA00022448"/>
    </source>
</evidence>
<proteinExistence type="inferred from homology"/>
<feature type="domain" description="Amino acid permease/ SLC12A" evidence="10">
    <location>
        <begin position="54"/>
        <end position="548"/>
    </location>
</feature>
<dbReference type="Proteomes" id="UP000694580">
    <property type="component" value="Chromosome 19"/>
</dbReference>
<feature type="transmembrane region" description="Helical" evidence="9">
    <location>
        <begin position="467"/>
        <end position="489"/>
    </location>
</feature>
<evidence type="ECO:0000256" key="7">
    <source>
        <dbReference type="ARBA" id="ARBA00023136"/>
    </source>
</evidence>
<feature type="transmembrane region" description="Helical" evidence="9">
    <location>
        <begin position="276"/>
        <end position="297"/>
    </location>
</feature>
<dbReference type="Pfam" id="PF00324">
    <property type="entry name" value="AA_permease"/>
    <property type="match status" value="1"/>
</dbReference>
<feature type="region of interest" description="Disordered" evidence="8">
    <location>
        <begin position="17"/>
        <end position="43"/>
    </location>
</feature>
<evidence type="ECO:0000256" key="2">
    <source>
        <dbReference type="ARBA" id="ARBA00010593"/>
    </source>
</evidence>
<dbReference type="Ensembl" id="ENSDCDT00010052780.1">
    <property type="protein sequence ID" value="ENSDCDP00010042735.1"/>
    <property type="gene ID" value="ENSDCDG00010026834.1"/>
</dbReference>
<protein>
    <recommendedName>
        <fullName evidence="3">Solute carrier family 12 member 9</fullName>
    </recommendedName>
</protein>
<accession>A0AAY4DAX2</accession>
<evidence type="ECO:0000256" key="1">
    <source>
        <dbReference type="ARBA" id="ARBA00004141"/>
    </source>
</evidence>
<evidence type="ECO:0000256" key="3">
    <source>
        <dbReference type="ARBA" id="ARBA00019359"/>
    </source>
</evidence>
<sequence>VMSERTPLLHYRLSTSVNESGDHGPNPGSSVEANQALARRRPQSQPQKLSTFFGVVIPTLLSMFSVVVFLRIGFVVGQCGLYQTVAMLLVAYFIISMTVLSVCAISTNGALDAGGAYYMISRALGPEFGGSIGLMFFLANVCGSALYVLGLVEAMLATFGAVEDTATHGIAYEVMPTGYWWSLLYGTAILLLCLLVCLVGAHIYAKATFLIFLVVMLVLGTIFVSFFAVGPRVVALPPSAAGNSTSPTSANFTGFKLDTLMGNLQADYTVDYTTGVMMSFATVFAVMFNGCTGIMAGSNMSGDLKSPSASIPRGTITAVIFTFITYILLSVMVACSCDRLLLQRDYSFLRDINVWRPFVTIGVYSSTLSAAMSNLIGASRILYALARDDLFGKVLSPAKRTSGSGNPWVSVLISWFLVQLVLFSGKLNTIASIVTIFFLLVYAAVDLACLALEWASAPNFRPTFRYFTWHTCVFGIVGCAVMMFLINAIYASASIAFMLLLLLVIHYLSPTSSWGYISQALIFHQVRKYLLMLDVRKDHVKFWRPQVLLMISNPRSSVGLITFINDIKKSGLYVLGHVQIGDLDVLPSDPLQSQYDSWLSLVDHLNIKAFVNLTLASSVRHGVQHLLFISGLGGMRPNTLVLGFYDDHPPQDSLHDILFMSGSSSDGLGPSQDPEDFQALPLHFPALRNINTGGAKSLDAQEYVSVVADAVKMLKNVALARGFGAFERDGCVKVGRGGVFVDVWPVNLLRPDSSSYVDTCSLFLLQMACILTMTRAWGKAKLRLFLCVEEGRSLKGAKQKLGLLLRELRMKADIHTITWDKQVELHWQRQSHRPAKEDQVGGEDDCDYANSYHSNTTRLSNDYLQAVNRLILDQPHTPPAVRFLYLPRPPADTGRYRSYLEQLELLTRDLGPTLLIHGVTPVITTDL</sequence>
<evidence type="ECO:0000256" key="6">
    <source>
        <dbReference type="ARBA" id="ARBA00022989"/>
    </source>
</evidence>
<keyword evidence="4" id="KW-0813">Transport</keyword>
<reference evidence="12" key="3">
    <citation type="submission" date="2025-09" db="UniProtKB">
        <authorList>
            <consortium name="Ensembl"/>
        </authorList>
    </citation>
    <scope>IDENTIFICATION</scope>
</reference>
<organism evidence="12 13">
    <name type="scientific">Denticeps clupeoides</name>
    <name type="common">denticle herring</name>
    <dbReference type="NCBI Taxonomy" id="299321"/>
    <lineage>
        <taxon>Eukaryota</taxon>
        <taxon>Metazoa</taxon>
        <taxon>Chordata</taxon>
        <taxon>Craniata</taxon>
        <taxon>Vertebrata</taxon>
        <taxon>Euteleostomi</taxon>
        <taxon>Actinopterygii</taxon>
        <taxon>Neopterygii</taxon>
        <taxon>Teleostei</taxon>
        <taxon>Clupei</taxon>
        <taxon>Clupeiformes</taxon>
        <taxon>Denticipitoidei</taxon>
        <taxon>Denticipitidae</taxon>
        <taxon>Denticeps</taxon>
    </lineage>
</organism>
<evidence type="ECO:0000256" key="5">
    <source>
        <dbReference type="ARBA" id="ARBA00022692"/>
    </source>
</evidence>
<feature type="transmembrane region" description="Helical" evidence="9">
    <location>
        <begin position="208"/>
        <end position="229"/>
    </location>
</feature>
<evidence type="ECO:0000259" key="11">
    <source>
        <dbReference type="Pfam" id="PF03522"/>
    </source>
</evidence>